<sequence length="251" mass="26827">MQVAVVGGGASGRAIEQALRARGCDVTQHSRATGFDMLREDATMRLAGADVIVEATGMFTTSRRRATDFFGRSTRAIAAAAADLQAHHVLLSIVNCMLPTVQGYGYFAGKTIQEQIARDVSPRLTIVRSTQWFEFARQNLERMRTGPFALVPGMTIAPVALDSVATVVADVATGLRTETEVDVAGPETTTLWEMTRSLPDRGVVAVPLPIPGAMGRAFRNGALVPGADAEVIGPRFAEWLGNQERADTRAG</sequence>
<proteinExistence type="predicted"/>
<evidence type="ECO:0000313" key="1">
    <source>
        <dbReference type="EMBL" id="GAA1491840.1"/>
    </source>
</evidence>
<protein>
    <submittedName>
        <fullName evidence="1">NAD(P)H-binding protein</fullName>
    </submittedName>
</protein>
<dbReference type="Gene3D" id="3.40.50.720">
    <property type="entry name" value="NAD(P)-binding Rossmann-like Domain"/>
    <property type="match status" value="1"/>
</dbReference>
<organism evidence="1 2">
    <name type="scientific">Curtobacterium herbarum</name>
    <dbReference type="NCBI Taxonomy" id="150122"/>
    <lineage>
        <taxon>Bacteria</taxon>
        <taxon>Bacillati</taxon>
        <taxon>Actinomycetota</taxon>
        <taxon>Actinomycetes</taxon>
        <taxon>Micrococcales</taxon>
        <taxon>Microbacteriaceae</taxon>
        <taxon>Curtobacterium</taxon>
    </lineage>
</organism>
<name>A0ABN1Z8F2_9MICO</name>
<dbReference type="RefSeq" id="WP_204609471.1">
    <property type="nucleotide sequence ID" value="NZ_BAAAJX010000002.1"/>
</dbReference>
<dbReference type="SUPFAM" id="SSF51735">
    <property type="entry name" value="NAD(P)-binding Rossmann-fold domains"/>
    <property type="match status" value="1"/>
</dbReference>
<reference evidence="2" key="1">
    <citation type="journal article" date="2019" name="Int. J. Syst. Evol. Microbiol.">
        <title>The Global Catalogue of Microorganisms (GCM) 10K type strain sequencing project: providing services to taxonomists for standard genome sequencing and annotation.</title>
        <authorList>
            <consortium name="The Broad Institute Genomics Platform"/>
            <consortium name="The Broad Institute Genome Sequencing Center for Infectious Disease"/>
            <person name="Wu L."/>
            <person name="Ma J."/>
        </authorList>
    </citation>
    <scope>NUCLEOTIDE SEQUENCE [LARGE SCALE GENOMIC DNA]</scope>
    <source>
        <strain evidence="2">JCM 12140</strain>
    </source>
</reference>
<dbReference type="EMBL" id="BAAAJX010000002">
    <property type="protein sequence ID" value="GAA1491840.1"/>
    <property type="molecule type" value="Genomic_DNA"/>
</dbReference>
<gene>
    <name evidence="1" type="ORF">GCM10009627_01860</name>
</gene>
<dbReference type="InterPro" id="IPR036291">
    <property type="entry name" value="NAD(P)-bd_dom_sf"/>
</dbReference>
<evidence type="ECO:0000313" key="2">
    <source>
        <dbReference type="Proteomes" id="UP001501742"/>
    </source>
</evidence>
<keyword evidence="2" id="KW-1185">Reference proteome</keyword>
<dbReference type="Proteomes" id="UP001501742">
    <property type="component" value="Unassembled WGS sequence"/>
</dbReference>
<accession>A0ABN1Z8F2</accession>
<comment type="caution">
    <text evidence="1">The sequence shown here is derived from an EMBL/GenBank/DDBJ whole genome shotgun (WGS) entry which is preliminary data.</text>
</comment>